<evidence type="ECO:0000256" key="1">
    <source>
        <dbReference type="ARBA" id="ARBA00010348"/>
    </source>
</evidence>
<feature type="compositionally biased region" description="Polar residues" evidence="2">
    <location>
        <begin position="514"/>
        <end position="524"/>
    </location>
</feature>
<reference evidence="4 5" key="1">
    <citation type="submission" date="2024-02" db="EMBL/GenBank/DDBJ databases">
        <title>De novo assembly and annotation of 12 fungi associated with fruit tree decline syndrome in Ontario, Canada.</title>
        <authorList>
            <person name="Sulman M."/>
            <person name="Ellouze W."/>
            <person name="Ilyukhin E."/>
        </authorList>
    </citation>
    <scope>NUCLEOTIDE SEQUENCE [LARGE SCALE GENOMIC DNA]</scope>
    <source>
        <strain evidence="4 5">M97-236</strain>
    </source>
</reference>
<dbReference type="InterPro" id="IPR003511">
    <property type="entry name" value="HORMA_dom"/>
</dbReference>
<comment type="caution">
    <text evidence="4">The sequence shown here is derived from an EMBL/GenBank/DDBJ whole genome shotgun (WGS) entry which is preliminary data.</text>
</comment>
<evidence type="ECO:0000313" key="4">
    <source>
        <dbReference type="EMBL" id="KAL1604700.1"/>
    </source>
</evidence>
<proteinExistence type="inferred from homology"/>
<gene>
    <name evidence="4" type="ORF">SLS59_003895</name>
</gene>
<evidence type="ECO:0000313" key="5">
    <source>
        <dbReference type="Proteomes" id="UP001521222"/>
    </source>
</evidence>
<feature type="region of interest" description="Disordered" evidence="2">
    <location>
        <begin position="1"/>
        <end position="41"/>
    </location>
</feature>
<feature type="compositionally biased region" description="Acidic residues" evidence="2">
    <location>
        <begin position="232"/>
        <end position="272"/>
    </location>
</feature>
<feature type="compositionally biased region" description="Basic and acidic residues" evidence="2">
    <location>
        <begin position="488"/>
        <end position="509"/>
    </location>
</feature>
<dbReference type="InterPro" id="IPR036570">
    <property type="entry name" value="HORMA_dom_sf"/>
</dbReference>
<evidence type="ECO:0000256" key="2">
    <source>
        <dbReference type="SAM" id="MobiDB-lite"/>
    </source>
</evidence>
<feature type="region of interest" description="Disordered" evidence="2">
    <location>
        <begin position="192"/>
        <end position="332"/>
    </location>
</feature>
<accession>A0ABR3RJT6</accession>
<sequence length="524" mass="59419">MEPPQLPDILMEEEELSEPSTPSKVVVVEPETPSKAPLDPETFAWTPNTIRAVAEAYIEDQEARRNGPTYLETLDAFTSFLTAYIHTLLYVRNLYPKTSFLHVRFHNTSAYQNRHPWVCQWINDALEAVREELFLGTVSRIGVVVFSYGNGKKNDSGGREGTGDVQIMERYMIDVSDFPIVHPDNLNTVVEWESSEDEASSPEDEIEDEEGMRTDRRRSENGAKKSFFANNEDTEDEPEEEREEEIEDGWIEDEEDVIESNEGMYDEAEEQHEESAAEHEEHEEHEREPHVEGSLDKAAQEGDKVQEGALHAQGEDGQPLQGEEDDRPRYDLNLQPSLAEQMRAALIALISRAASLKPLPPKCSYNICMELRDEADIDPPVEHPQHWIPVQPSMQKSGRQTVFEGEPLGRKDKRKRGEDLENMRYTPVRTVETGAFRFETWIEEGPAKFRLVVSSQESKVKFGPVTSSDEQETPKAKPVPKQQPALKEPMKSSETPKPKGILKNKDTPVKAKVSFSSSGDTIIK</sequence>
<dbReference type="Proteomes" id="UP001521222">
    <property type="component" value="Unassembled WGS sequence"/>
</dbReference>
<feature type="domain" description="HORMA" evidence="3">
    <location>
        <begin position="71"/>
        <end position="442"/>
    </location>
</feature>
<feature type="region of interest" description="Disordered" evidence="2">
    <location>
        <begin position="460"/>
        <end position="524"/>
    </location>
</feature>
<comment type="similarity">
    <text evidence="1">Belongs to the MAD2 family.</text>
</comment>
<dbReference type="EMBL" id="JAKIXB020000010">
    <property type="protein sequence ID" value="KAL1604700.1"/>
    <property type="molecule type" value="Genomic_DNA"/>
</dbReference>
<evidence type="ECO:0000259" key="3">
    <source>
        <dbReference type="PROSITE" id="PS50815"/>
    </source>
</evidence>
<name>A0ABR3RJT6_9PLEO</name>
<dbReference type="InterPro" id="IPR045091">
    <property type="entry name" value="Mad2-like"/>
</dbReference>
<dbReference type="PROSITE" id="PS50815">
    <property type="entry name" value="HORMA"/>
    <property type="match status" value="1"/>
</dbReference>
<keyword evidence="5" id="KW-1185">Reference proteome</keyword>
<dbReference type="Gene3D" id="3.30.900.10">
    <property type="entry name" value="HORMA domain"/>
    <property type="match status" value="1"/>
</dbReference>
<dbReference type="SUPFAM" id="SSF56019">
    <property type="entry name" value="The spindle assembly checkpoint protein mad2"/>
    <property type="match status" value="1"/>
</dbReference>
<protein>
    <recommendedName>
        <fullName evidence="3">HORMA domain-containing protein</fullName>
    </recommendedName>
</protein>
<feature type="compositionally biased region" description="Basic and acidic residues" evidence="2">
    <location>
        <begin position="273"/>
        <end position="306"/>
    </location>
</feature>
<dbReference type="PANTHER" id="PTHR11842:SF10">
    <property type="entry name" value="MITOTIC SPINDLE ASSEMBLY CHECKPOINT PROTEIN MAD2B"/>
    <property type="match status" value="1"/>
</dbReference>
<dbReference type="PANTHER" id="PTHR11842">
    <property type="entry name" value="MITOTIC SPINDLE ASSEMBLY CHECKPOINT PROTEIN MAD2"/>
    <property type="match status" value="1"/>
</dbReference>
<feature type="compositionally biased region" description="Acidic residues" evidence="2">
    <location>
        <begin position="193"/>
        <end position="210"/>
    </location>
</feature>
<feature type="compositionally biased region" description="Basic and acidic residues" evidence="2">
    <location>
        <begin position="211"/>
        <end position="223"/>
    </location>
</feature>
<organism evidence="4 5">
    <name type="scientific">Nothophoma quercina</name>
    <dbReference type="NCBI Taxonomy" id="749835"/>
    <lineage>
        <taxon>Eukaryota</taxon>
        <taxon>Fungi</taxon>
        <taxon>Dikarya</taxon>
        <taxon>Ascomycota</taxon>
        <taxon>Pezizomycotina</taxon>
        <taxon>Dothideomycetes</taxon>
        <taxon>Pleosporomycetidae</taxon>
        <taxon>Pleosporales</taxon>
        <taxon>Pleosporineae</taxon>
        <taxon>Didymellaceae</taxon>
        <taxon>Nothophoma</taxon>
    </lineage>
</organism>